<dbReference type="EMBL" id="LXZO01000044">
    <property type="protein sequence ID" value="PAY49202.1"/>
    <property type="molecule type" value="Genomic_DNA"/>
</dbReference>
<organism evidence="1 2">
    <name type="scientific">Ligilactobacillus salivarius</name>
    <dbReference type="NCBI Taxonomy" id="1624"/>
    <lineage>
        <taxon>Bacteria</taxon>
        <taxon>Bacillati</taxon>
        <taxon>Bacillota</taxon>
        <taxon>Bacilli</taxon>
        <taxon>Lactobacillales</taxon>
        <taxon>Lactobacillaceae</taxon>
        <taxon>Ligilactobacillus</taxon>
    </lineage>
</organism>
<evidence type="ECO:0000313" key="2">
    <source>
        <dbReference type="Proteomes" id="UP000218139"/>
    </source>
</evidence>
<dbReference type="RefSeq" id="WP_086201397.1">
    <property type="nucleotide sequence ID" value="NZ_LXZG01000095.1"/>
</dbReference>
<comment type="caution">
    <text evidence="1">The sequence shown here is derived from an EMBL/GenBank/DDBJ whole genome shotgun (WGS) entry which is preliminary data.</text>
</comment>
<gene>
    <name evidence="1" type="ORF">A8C52_04475</name>
</gene>
<evidence type="ECO:0000313" key="1">
    <source>
        <dbReference type="EMBL" id="PAY49202.1"/>
    </source>
</evidence>
<reference evidence="1 2" key="1">
    <citation type="submission" date="2016-05" db="EMBL/GenBank/DDBJ databases">
        <authorList>
            <person name="Lee J.-Y."/>
            <person name="Kim E.B."/>
            <person name="Choi Y.-J."/>
        </authorList>
    </citation>
    <scope>NUCLEOTIDE SEQUENCE [LARGE SCALE GENOMIC DNA]</scope>
    <source>
        <strain evidence="1 2">KLA006</strain>
    </source>
</reference>
<protein>
    <submittedName>
        <fullName evidence="1">Uncharacterized protein</fullName>
    </submittedName>
</protein>
<dbReference type="Proteomes" id="UP000218139">
    <property type="component" value="Unassembled WGS sequence"/>
</dbReference>
<proteinExistence type="predicted"/>
<sequence>MKKQGLAQAVQQQARKLWDNYGLQKGYAECEYFAYSNQIFLSVETSNRTTFTVLEDVPISQFEDMASKDIYIDLLERLLVVIDDFEPEEKYNELVGDEYDNPEEFKAMLEQDKEELLEKAKEIKLELDRL</sequence>
<name>A0A9X6SAU9_9LACO</name>
<accession>A0A9X6SAU9</accession>
<dbReference type="AlphaFoldDB" id="A0A9X6SAU9"/>